<sequence>MAATSRDLRTCSDRAPSRADGGASPARPAGAEAGPVHFVLSDANGTTVQAGAPPKWLTPVKVSATSAPLSLVDIAPSTEDSGSTFRYTPALYQYH</sequence>
<dbReference type="Proteomes" id="UP001501195">
    <property type="component" value="Unassembled WGS sequence"/>
</dbReference>
<evidence type="ECO:0000256" key="1">
    <source>
        <dbReference type="SAM" id="MobiDB-lite"/>
    </source>
</evidence>
<gene>
    <name evidence="2" type="ORF">GCM10023225_14770</name>
</gene>
<reference evidence="3" key="1">
    <citation type="journal article" date="2019" name="Int. J. Syst. Evol. Microbiol.">
        <title>The Global Catalogue of Microorganisms (GCM) 10K type strain sequencing project: providing services to taxonomists for standard genome sequencing and annotation.</title>
        <authorList>
            <consortium name="The Broad Institute Genomics Platform"/>
            <consortium name="The Broad Institute Genome Sequencing Center for Infectious Disease"/>
            <person name="Wu L."/>
            <person name="Ma J."/>
        </authorList>
    </citation>
    <scope>NUCLEOTIDE SEQUENCE [LARGE SCALE GENOMIC DNA]</scope>
    <source>
        <strain evidence="3">JCM 18126</strain>
    </source>
</reference>
<name>A0ABP9HNL0_9ACTN</name>
<organism evidence="2 3">
    <name type="scientific">Kineococcus glutinatus</name>
    <dbReference type="NCBI Taxonomy" id="1070872"/>
    <lineage>
        <taxon>Bacteria</taxon>
        <taxon>Bacillati</taxon>
        <taxon>Actinomycetota</taxon>
        <taxon>Actinomycetes</taxon>
        <taxon>Kineosporiales</taxon>
        <taxon>Kineosporiaceae</taxon>
        <taxon>Kineococcus</taxon>
    </lineage>
</organism>
<dbReference type="EMBL" id="BAABIL010000193">
    <property type="protein sequence ID" value="GAA4974648.1"/>
    <property type="molecule type" value="Genomic_DNA"/>
</dbReference>
<feature type="region of interest" description="Disordered" evidence="1">
    <location>
        <begin position="1"/>
        <end position="34"/>
    </location>
</feature>
<dbReference type="RefSeq" id="WP_345711793.1">
    <property type="nucleotide sequence ID" value="NZ_BAABIL010000193.1"/>
</dbReference>
<proteinExistence type="predicted"/>
<evidence type="ECO:0000313" key="2">
    <source>
        <dbReference type="EMBL" id="GAA4974648.1"/>
    </source>
</evidence>
<comment type="caution">
    <text evidence="2">The sequence shown here is derived from an EMBL/GenBank/DDBJ whole genome shotgun (WGS) entry which is preliminary data.</text>
</comment>
<evidence type="ECO:0000313" key="3">
    <source>
        <dbReference type="Proteomes" id="UP001501195"/>
    </source>
</evidence>
<protein>
    <submittedName>
        <fullName evidence="2">Uncharacterized protein</fullName>
    </submittedName>
</protein>
<accession>A0ABP9HNL0</accession>
<keyword evidence="3" id="KW-1185">Reference proteome</keyword>
<feature type="compositionally biased region" description="Basic and acidic residues" evidence="1">
    <location>
        <begin position="1"/>
        <end position="17"/>
    </location>
</feature>